<dbReference type="InterPro" id="IPR015424">
    <property type="entry name" value="PyrdxlP-dep_Trfase"/>
</dbReference>
<dbReference type="PANTHER" id="PTHR48097">
    <property type="entry name" value="L-THREONINE ALDOLASE-RELATED"/>
    <property type="match status" value="1"/>
</dbReference>
<evidence type="ECO:0000313" key="7">
    <source>
        <dbReference type="Proteomes" id="UP000070612"/>
    </source>
</evidence>
<dbReference type="InterPro" id="IPR015421">
    <property type="entry name" value="PyrdxlP-dep_Trfase_major"/>
</dbReference>
<reference evidence="6 7" key="1">
    <citation type="submission" date="2015-07" db="EMBL/GenBank/DDBJ databases">
        <title>A draft genome sequence of Mycobacterium wolinskyi.</title>
        <authorList>
            <person name="de Man T.J."/>
            <person name="Perry K.A."/>
            <person name="Coulliette A.D."/>
            <person name="Jensen B."/>
            <person name="Toney N.C."/>
            <person name="Limbago B.M."/>
            <person name="Noble-Wang J."/>
        </authorList>
    </citation>
    <scope>NUCLEOTIDE SEQUENCE [LARGE SCALE GENOMIC DNA]</scope>
    <source>
        <strain evidence="6 7">CDC_01</strain>
    </source>
</reference>
<feature type="domain" description="Aromatic amino acid beta-eliminating lyase/threonine aldolase" evidence="5">
    <location>
        <begin position="114"/>
        <end position="269"/>
    </location>
</feature>
<comment type="similarity">
    <text evidence="2">Belongs to the threonine aldolase family.</text>
</comment>
<evidence type="ECO:0000256" key="1">
    <source>
        <dbReference type="ARBA" id="ARBA00001933"/>
    </source>
</evidence>
<dbReference type="PATRIC" id="fig|59750.3.peg.6300"/>
<gene>
    <name evidence="6" type="ORF">AFM11_11115</name>
</gene>
<feature type="domain" description="Aromatic amino acid beta-eliminating lyase/threonine aldolase" evidence="5">
    <location>
        <begin position="4"/>
        <end position="96"/>
    </location>
</feature>
<dbReference type="SUPFAM" id="SSF53383">
    <property type="entry name" value="PLP-dependent transferases"/>
    <property type="match status" value="1"/>
</dbReference>
<name>A0A132PNK4_9MYCO</name>
<keyword evidence="7" id="KW-1185">Reference proteome</keyword>
<evidence type="ECO:0000313" key="6">
    <source>
        <dbReference type="EMBL" id="KWX23921.1"/>
    </source>
</evidence>
<protein>
    <recommendedName>
        <fullName evidence="5">Aromatic amino acid beta-eliminating lyase/threonine aldolase domain-containing protein</fullName>
    </recommendedName>
</protein>
<organism evidence="6 7">
    <name type="scientific">Mycolicibacterium wolinskyi</name>
    <dbReference type="NCBI Taxonomy" id="59750"/>
    <lineage>
        <taxon>Bacteria</taxon>
        <taxon>Bacillati</taxon>
        <taxon>Actinomycetota</taxon>
        <taxon>Actinomycetes</taxon>
        <taxon>Mycobacteriales</taxon>
        <taxon>Mycobacteriaceae</taxon>
        <taxon>Mycolicibacterium</taxon>
    </lineage>
</organism>
<dbReference type="PIRSF" id="PIRSF017617">
    <property type="entry name" value="Thr_aldolase"/>
    <property type="match status" value="1"/>
</dbReference>
<dbReference type="InterPro" id="IPR015422">
    <property type="entry name" value="PyrdxlP-dep_Trfase_small"/>
</dbReference>
<proteinExistence type="inferred from homology"/>
<dbReference type="GO" id="GO:0006545">
    <property type="term" value="P:glycine biosynthetic process"/>
    <property type="evidence" value="ECO:0007669"/>
    <property type="project" value="TreeGrafter"/>
</dbReference>
<dbReference type="GO" id="GO:0006567">
    <property type="term" value="P:L-threonine catabolic process"/>
    <property type="evidence" value="ECO:0007669"/>
    <property type="project" value="TreeGrafter"/>
</dbReference>
<evidence type="ECO:0000256" key="4">
    <source>
        <dbReference type="PIRSR" id="PIRSR017617-1"/>
    </source>
</evidence>
<dbReference type="PANTHER" id="PTHR48097:SF9">
    <property type="entry name" value="L-THREONINE ALDOLASE"/>
    <property type="match status" value="1"/>
</dbReference>
<dbReference type="GO" id="GO:0005829">
    <property type="term" value="C:cytosol"/>
    <property type="evidence" value="ECO:0007669"/>
    <property type="project" value="TreeGrafter"/>
</dbReference>
<dbReference type="Gene3D" id="3.40.640.10">
    <property type="entry name" value="Type I PLP-dependent aspartate aminotransferase-like (Major domain)"/>
    <property type="match status" value="1"/>
</dbReference>
<dbReference type="InterPro" id="IPR001597">
    <property type="entry name" value="ArAA_b-elim_lyase/Thr_aldolase"/>
</dbReference>
<feature type="modified residue" description="N6-(pyridoxal phosphate)lysine" evidence="4">
    <location>
        <position position="185"/>
    </location>
</feature>
<dbReference type="RefSeq" id="WP_067848050.1">
    <property type="nucleotide sequence ID" value="NZ_LGTW01000006.1"/>
</dbReference>
<evidence type="ECO:0000256" key="2">
    <source>
        <dbReference type="ARBA" id="ARBA00006966"/>
    </source>
</evidence>
<comment type="caution">
    <text evidence="6">The sequence shown here is derived from an EMBL/GenBank/DDBJ whole genome shotgun (WGS) entry which is preliminary data.</text>
</comment>
<evidence type="ECO:0000256" key="3">
    <source>
        <dbReference type="ARBA" id="ARBA00022898"/>
    </source>
</evidence>
<comment type="cofactor">
    <cofactor evidence="1">
        <name>pyridoxal 5'-phosphate</name>
        <dbReference type="ChEBI" id="CHEBI:597326"/>
    </cofactor>
</comment>
<dbReference type="Pfam" id="PF01212">
    <property type="entry name" value="Beta_elim_lyase"/>
    <property type="match status" value="2"/>
</dbReference>
<accession>A0A132PNK4</accession>
<dbReference type="AlphaFoldDB" id="A0A132PNK4"/>
<dbReference type="EMBL" id="LGTW01000006">
    <property type="protein sequence ID" value="KWX23921.1"/>
    <property type="molecule type" value="Genomic_DNA"/>
</dbReference>
<dbReference type="Gene3D" id="3.90.1150.10">
    <property type="entry name" value="Aspartate Aminotransferase, domain 1"/>
    <property type="match status" value="1"/>
</dbReference>
<dbReference type="GO" id="GO:0008732">
    <property type="term" value="F:L-allo-threonine aldolase activity"/>
    <property type="evidence" value="ECO:0007669"/>
    <property type="project" value="TreeGrafter"/>
</dbReference>
<sequence length="344" mass="36264">MPIDLRSDTLTKPDKAMRAAMAAAEVGDDGRRGFNGRGEDPTVRELEDLAAALTGKECALFVPSGTMGNILGVLAQTAPGDTVAVSAHTHIRSNEGALFDESYFRRQPVAMSWESPALVCLENTFAATGGRCLRQDELDRASSLRMAGTRIHLDGARLFNAAAASGTPVATLSTVADTVTFCLSKGLGAPVGSLLCGDRSTIDCARSLRRYIGGAMRQAGVIAAAGLVALHPDNVARIAEDHVRAQTLAASLRDLDAVRIIGDVETNIVRVELPPKLDAQRVVARAAENGVLLRAVGDNAIRAVTYRDVGDADIATAARVWVRAIRAEEQSAGLRKSQNTQAIG</sequence>
<dbReference type="InterPro" id="IPR023603">
    <property type="entry name" value="Low_specificity_L-TA-like"/>
</dbReference>
<dbReference type="Proteomes" id="UP000070612">
    <property type="component" value="Unassembled WGS sequence"/>
</dbReference>
<keyword evidence="3" id="KW-0663">Pyridoxal phosphate</keyword>
<evidence type="ECO:0000259" key="5">
    <source>
        <dbReference type="Pfam" id="PF01212"/>
    </source>
</evidence>